<dbReference type="AlphaFoldDB" id="A0A8H6HVM1"/>
<evidence type="ECO:0000313" key="5">
    <source>
        <dbReference type="Proteomes" id="UP000521943"/>
    </source>
</evidence>
<dbReference type="InterPro" id="IPR012349">
    <property type="entry name" value="Split_barrel_FMN-bd"/>
</dbReference>
<dbReference type="OrthoDB" id="2015405at2759"/>
<keyword evidence="1" id="KW-0560">Oxidoreductase</keyword>
<gene>
    <name evidence="4" type="ORF">DFP72DRAFT_436739</name>
</gene>
<dbReference type="InterPro" id="IPR002563">
    <property type="entry name" value="Flavin_Rdtase-like_dom"/>
</dbReference>
<feature type="region of interest" description="Disordered" evidence="2">
    <location>
        <begin position="115"/>
        <end position="138"/>
    </location>
</feature>
<dbReference type="GO" id="GO:0010181">
    <property type="term" value="F:FMN binding"/>
    <property type="evidence" value="ECO:0007669"/>
    <property type="project" value="InterPro"/>
</dbReference>
<dbReference type="SUPFAM" id="SSF50475">
    <property type="entry name" value="FMN-binding split barrel"/>
    <property type="match status" value="1"/>
</dbReference>
<protein>
    <submittedName>
        <fullName evidence="4">Flavin reductase like domain-containing protein</fullName>
    </submittedName>
</protein>
<feature type="compositionally biased region" description="Low complexity" evidence="2">
    <location>
        <begin position="116"/>
        <end position="126"/>
    </location>
</feature>
<keyword evidence="5" id="KW-1185">Reference proteome</keyword>
<evidence type="ECO:0000259" key="3">
    <source>
        <dbReference type="SMART" id="SM00903"/>
    </source>
</evidence>
<dbReference type="Pfam" id="PF01613">
    <property type="entry name" value="Flavin_Reduct"/>
    <property type="match status" value="1"/>
</dbReference>
<feature type="compositionally biased region" description="Basic and acidic residues" evidence="2">
    <location>
        <begin position="52"/>
        <end position="62"/>
    </location>
</feature>
<dbReference type="InterPro" id="IPR050268">
    <property type="entry name" value="NADH-dep_flavin_reductase"/>
</dbReference>
<name>A0A8H6HVM1_9AGAR</name>
<reference evidence="4 5" key="1">
    <citation type="submission" date="2020-07" db="EMBL/GenBank/DDBJ databases">
        <title>Comparative genomics of pyrophilous fungi reveals a link between fire events and developmental genes.</title>
        <authorList>
            <consortium name="DOE Joint Genome Institute"/>
            <person name="Steindorff A.S."/>
            <person name="Carver A."/>
            <person name="Calhoun S."/>
            <person name="Stillman K."/>
            <person name="Liu H."/>
            <person name="Lipzen A."/>
            <person name="Pangilinan J."/>
            <person name="Labutti K."/>
            <person name="Bruns T.D."/>
            <person name="Grigoriev I.V."/>
        </authorList>
    </citation>
    <scope>NUCLEOTIDE SEQUENCE [LARGE SCALE GENOMIC DNA]</scope>
    <source>
        <strain evidence="4 5">CBS 144469</strain>
    </source>
</reference>
<dbReference type="Gene3D" id="2.30.110.10">
    <property type="entry name" value="Electron Transport, Fmn-binding Protein, Chain A"/>
    <property type="match status" value="1"/>
</dbReference>
<evidence type="ECO:0000313" key="4">
    <source>
        <dbReference type="EMBL" id="KAF6753132.1"/>
    </source>
</evidence>
<feature type="compositionally biased region" description="Basic and acidic residues" evidence="2">
    <location>
        <begin position="76"/>
        <end position="90"/>
    </location>
</feature>
<sequence length="346" mass="37569">MTPSLATKRMVGRTLSTQIRSIASTVPRRPCASCGEVRGGLQYRGQQRTFAREALRASRHSAESGSTLPTSNVTARSKEQTEPEAPDRLKSDLRTLLREVAQPVAVVTSFMPPGHSPSHTHPAAAHTHSHIPLHSHRHHEQNLNFHGATLSSFSSIAMDPHPLVAFALRVPSRMAATLSALVPTTLTPSTSSSHKNTESRHHQKHTQSPRPSGHLDTHLVLNILSETQHPLAHAFSRPDLHPHPFTTAPYTLNVDGLPVLDGSLGALACRVVGRVKLSELESAHENSGVEGEVLGRKSGGTGVVSELFIARVIRVERVGVPEEPKKGEAPDPLLYWRRGYTSCRSS</sequence>
<feature type="region of interest" description="Disordered" evidence="2">
    <location>
        <begin position="185"/>
        <end position="215"/>
    </location>
</feature>
<dbReference type="PANTHER" id="PTHR30466">
    <property type="entry name" value="FLAVIN REDUCTASE"/>
    <property type="match status" value="1"/>
</dbReference>
<feature type="compositionally biased region" description="Polar residues" evidence="2">
    <location>
        <begin position="63"/>
        <end position="75"/>
    </location>
</feature>
<dbReference type="PANTHER" id="PTHR30466:SF1">
    <property type="entry name" value="FMN REDUCTASE (NADH) RUTF"/>
    <property type="match status" value="1"/>
</dbReference>
<proteinExistence type="predicted"/>
<feature type="compositionally biased region" description="Basic residues" evidence="2">
    <location>
        <begin position="127"/>
        <end position="138"/>
    </location>
</feature>
<evidence type="ECO:0000256" key="2">
    <source>
        <dbReference type="SAM" id="MobiDB-lite"/>
    </source>
</evidence>
<evidence type="ECO:0000256" key="1">
    <source>
        <dbReference type="ARBA" id="ARBA00023002"/>
    </source>
</evidence>
<accession>A0A8H6HVM1</accession>
<feature type="domain" description="Flavin reductase like" evidence="3">
    <location>
        <begin position="97"/>
        <end position="342"/>
    </location>
</feature>
<organism evidence="4 5">
    <name type="scientific">Ephemerocybe angulata</name>
    <dbReference type="NCBI Taxonomy" id="980116"/>
    <lineage>
        <taxon>Eukaryota</taxon>
        <taxon>Fungi</taxon>
        <taxon>Dikarya</taxon>
        <taxon>Basidiomycota</taxon>
        <taxon>Agaricomycotina</taxon>
        <taxon>Agaricomycetes</taxon>
        <taxon>Agaricomycetidae</taxon>
        <taxon>Agaricales</taxon>
        <taxon>Agaricineae</taxon>
        <taxon>Psathyrellaceae</taxon>
        <taxon>Ephemerocybe</taxon>
    </lineage>
</organism>
<dbReference type="GO" id="GO:0042602">
    <property type="term" value="F:riboflavin reductase (NADPH) activity"/>
    <property type="evidence" value="ECO:0007669"/>
    <property type="project" value="TreeGrafter"/>
</dbReference>
<comment type="caution">
    <text evidence="4">The sequence shown here is derived from an EMBL/GenBank/DDBJ whole genome shotgun (WGS) entry which is preliminary data.</text>
</comment>
<dbReference type="EMBL" id="JACGCI010000041">
    <property type="protein sequence ID" value="KAF6753132.1"/>
    <property type="molecule type" value="Genomic_DNA"/>
</dbReference>
<dbReference type="SMART" id="SM00903">
    <property type="entry name" value="Flavin_Reduct"/>
    <property type="match status" value="1"/>
</dbReference>
<dbReference type="Proteomes" id="UP000521943">
    <property type="component" value="Unassembled WGS sequence"/>
</dbReference>
<feature type="region of interest" description="Disordered" evidence="2">
    <location>
        <begin position="52"/>
        <end position="90"/>
    </location>
</feature>